<keyword evidence="3" id="KW-0862">Zinc</keyword>
<comment type="caution">
    <text evidence="5">The sequence shown here is derived from an EMBL/GenBank/DDBJ whole genome shotgun (WGS) entry which is preliminary data.</text>
</comment>
<keyword evidence="6" id="KW-1185">Reference proteome</keyword>
<feature type="binding site" evidence="3">
    <location>
        <position position="179"/>
    </location>
    <ligand>
        <name>a divalent metal cation</name>
        <dbReference type="ChEBI" id="CHEBI:60240"/>
    </ligand>
</feature>
<comment type="cofactor">
    <cofactor evidence="3">
        <name>Zn(2+)</name>
        <dbReference type="ChEBI" id="CHEBI:29105"/>
    </cofactor>
    <text evidence="3">Binds 1 divalent metal cation per subunit.</text>
</comment>
<dbReference type="InterPro" id="IPR005511">
    <property type="entry name" value="SMP-30"/>
</dbReference>
<dbReference type="PRINTS" id="PR01790">
    <property type="entry name" value="SMP30FAMILY"/>
</dbReference>
<feature type="active site" description="Proton donor/acceptor" evidence="2">
    <location>
        <position position="229"/>
    </location>
</feature>
<dbReference type="SUPFAM" id="SSF63829">
    <property type="entry name" value="Calcium-dependent phosphotriesterase"/>
    <property type="match status" value="1"/>
</dbReference>
<dbReference type="EMBL" id="SMAD01000001">
    <property type="protein sequence ID" value="TCS89935.1"/>
    <property type="molecule type" value="Genomic_DNA"/>
</dbReference>
<organism evidence="5 6">
    <name type="scientific">Anseongella ginsenosidimutans</name>
    <dbReference type="NCBI Taxonomy" id="496056"/>
    <lineage>
        <taxon>Bacteria</taxon>
        <taxon>Pseudomonadati</taxon>
        <taxon>Bacteroidota</taxon>
        <taxon>Sphingobacteriia</taxon>
        <taxon>Sphingobacteriales</taxon>
        <taxon>Sphingobacteriaceae</taxon>
        <taxon>Anseongella</taxon>
    </lineage>
</organism>
<feature type="binding site" evidence="3">
    <location>
        <position position="229"/>
    </location>
    <ligand>
        <name>a divalent metal cation</name>
        <dbReference type="ChEBI" id="CHEBI:60240"/>
    </ligand>
</feature>
<evidence type="ECO:0000313" key="5">
    <source>
        <dbReference type="EMBL" id="TCS89935.1"/>
    </source>
</evidence>
<evidence type="ECO:0000259" key="4">
    <source>
        <dbReference type="Pfam" id="PF08450"/>
    </source>
</evidence>
<name>A0A4R3KWF2_9SPHI</name>
<reference evidence="5 6" key="1">
    <citation type="submission" date="2019-03" db="EMBL/GenBank/DDBJ databases">
        <title>Genomic Encyclopedia of Type Strains, Phase IV (KMG-IV): sequencing the most valuable type-strain genomes for metagenomic binning, comparative biology and taxonomic classification.</title>
        <authorList>
            <person name="Goeker M."/>
        </authorList>
    </citation>
    <scope>NUCLEOTIDE SEQUENCE [LARGE SCALE GENOMIC DNA]</scope>
    <source>
        <strain evidence="5 6">DSM 21100</strain>
    </source>
</reference>
<dbReference type="Gene3D" id="2.120.10.30">
    <property type="entry name" value="TolB, C-terminal domain"/>
    <property type="match status" value="1"/>
</dbReference>
<dbReference type="InterPro" id="IPR013658">
    <property type="entry name" value="SGL"/>
</dbReference>
<evidence type="ECO:0000256" key="3">
    <source>
        <dbReference type="PIRSR" id="PIRSR605511-2"/>
    </source>
</evidence>
<evidence type="ECO:0000256" key="1">
    <source>
        <dbReference type="ARBA" id="ARBA00008853"/>
    </source>
</evidence>
<protein>
    <submittedName>
        <fullName evidence="5">Sugar lactone lactonase YvrE</fullName>
    </submittedName>
</protein>
<dbReference type="Pfam" id="PF08450">
    <property type="entry name" value="SGL"/>
    <property type="match status" value="1"/>
</dbReference>
<feature type="binding site" evidence="3">
    <location>
        <position position="52"/>
    </location>
    <ligand>
        <name>a divalent metal cation</name>
        <dbReference type="ChEBI" id="CHEBI:60240"/>
    </ligand>
</feature>
<feature type="binding site" evidence="3">
    <location>
        <position position="136"/>
    </location>
    <ligand>
        <name>substrate</name>
    </ligand>
</feature>
<accession>A0A4R3KWF2</accession>
<feature type="binding site" evidence="3">
    <location>
        <position position="134"/>
    </location>
    <ligand>
        <name>substrate</name>
    </ligand>
</feature>
<feature type="domain" description="SMP-30/Gluconolactonase/LRE-like region" evidence="4">
    <location>
        <begin position="50"/>
        <end position="289"/>
    </location>
</feature>
<dbReference type="GO" id="GO:0004341">
    <property type="term" value="F:gluconolactonase activity"/>
    <property type="evidence" value="ECO:0007669"/>
    <property type="project" value="TreeGrafter"/>
</dbReference>
<dbReference type="GO" id="GO:0005509">
    <property type="term" value="F:calcium ion binding"/>
    <property type="evidence" value="ECO:0007669"/>
    <property type="project" value="TreeGrafter"/>
</dbReference>
<dbReference type="GO" id="GO:0019853">
    <property type="term" value="P:L-ascorbic acid biosynthetic process"/>
    <property type="evidence" value="ECO:0007669"/>
    <property type="project" value="TreeGrafter"/>
</dbReference>
<dbReference type="PANTHER" id="PTHR10907:SF47">
    <property type="entry name" value="REGUCALCIN"/>
    <property type="match status" value="1"/>
</dbReference>
<dbReference type="PANTHER" id="PTHR10907">
    <property type="entry name" value="REGUCALCIN"/>
    <property type="match status" value="1"/>
</dbReference>
<gene>
    <name evidence="5" type="ORF">EDD80_101132</name>
</gene>
<dbReference type="InterPro" id="IPR011042">
    <property type="entry name" value="6-blade_b-propeller_TolB-like"/>
</dbReference>
<proteinExistence type="inferred from homology"/>
<sequence length="324" mass="35375">MNKPYNDYISLSDWQSGMKLRLKLMIILTFFSGAAGAQDVQLVLDAKATLGEGALWHPVEQKLYWVDIEGKQLHIYDPSTGEDRRLPTPGKIGTVVPVRTGEALVALQDGIYKMNTSTGEMDFLVNAEKDSAIRYNDGKCDPAGRFWVGTMAGHEEAALYRVDPDGRIHLLLDSVTCSNGIVWSADKKTMYYVDTPTMTVMAFGYDNATGNISHPRVAVKVPPGMGAPDGMTIDEDGKLWIAHWGGSCVARWDPLTGELLQKISVPGPHTTSCAFGGENLDILYITTARDGLSEEQLRDYPLSGGLFAVKPGVRGVPAEFFGEK</sequence>
<evidence type="ECO:0000256" key="2">
    <source>
        <dbReference type="PIRSR" id="PIRSR605511-1"/>
    </source>
</evidence>
<comment type="similarity">
    <text evidence="1">Belongs to the SMP-30/CGR1 family.</text>
</comment>
<dbReference type="AlphaFoldDB" id="A0A4R3KWF2"/>
<keyword evidence="3" id="KW-0479">Metal-binding</keyword>
<dbReference type="Proteomes" id="UP000295807">
    <property type="component" value="Unassembled WGS sequence"/>
</dbReference>
<evidence type="ECO:0000313" key="6">
    <source>
        <dbReference type="Proteomes" id="UP000295807"/>
    </source>
</evidence>